<dbReference type="OrthoDB" id="11703at2"/>
<dbReference type="HOGENOM" id="CLU_076338_0_0_7"/>
<keyword evidence="1" id="KW-0853">WD repeat</keyword>
<dbReference type="GO" id="GO:0003723">
    <property type="term" value="F:RNA binding"/>
    <property type="evidence" value="ECO:0007669"/>
    <property type="project" value="TreeGrafter"/>
</dbReference>
<proteinExistence type="predicted"/>
<evidence type="ECO:0000313" key="3">
    <source>
        <dbReference type="EMBL" id="EHP30617.1"/>
    </source>
</evidence>
<dbReference type="RefSeq" id="WP_008335274.1">
    <property type="nucleotide sequence ID" value="NZ_AFRZ01000001.1"/>
</dbReference>
<dbReference type="InterPro" id="IPR015943">
    <property type="entry name" value="WD40/YVTN_repeat-like_dom_sf"/>
</dbReference>
<protein>
    <submittedName>
        <fullName evidence="3">Periplasmic protein containing WD40 repeat domain</fullName>
    </submittedName>
</protein>
<dbReference type="PATRIC" id="fig|929558.5.peg.2085"/>
<accession>B6BJ98</accession>
<dbReference type="AlphaFoldDB" id="B6BJ98"/>
<evidence type="ECO:0000256" key="2">
    <source>
        <dbReference type="ARBA" id="ARBA00022737"/>
    </source>
</evidence>
<keyword evidence="4" id="KW-1185">Reference proteome</keyword>
<dbReference type="Gene3D" id="2.130.10.10">
    <property type="entry name" value="YVTN repeat-like/Quinoprotein amine dehydrogenase"/>
    <property type="match status" value="1"/>
</dbReference>
<name>B6BJ98_SULGG</name>
<sequence length="315" mass="35645">MFKLIFTFLLLLSVVVAKDILPTFKLRSVGFVSDFVVDANLLYAANDMGTIDVFDLNSKKIINQIILPPVTTAMNKLISANIMSVDYLNGKVLIVSVGKDAYRNVWVYENYELKNIINEEKKLTIKEARFLSDGQIIFGTLGSEVILHDRREQYNIYKTQASHSTLGDIMLSSDKTEIVIADESGAIKLLDAKSSKIKRTYDSQNVDNIFHVAYSNGVVLTAGQDRRIAVYQNGQKDYHIKSNFLVYCVGLSPSAETGVYSSGEEHYLQLFNPTTKIQGDRLVGHDKPVNQIRFINEKELFSSEGRRDIFYWKLD</sequence>
<accession>H1FXC1</accession>
<dbReference type="SUPFAM" id="SSF50998">
    <property type="entry name" value="Quinoprotein alcohol dehydrogenase-like"/>
    <property type="match status" value="1"/>
</dbReference>
<evidence type="ECO:0000256" key="1">
    <source>
        <dbReference type="ARBA" id="ARBA00022574"/>
    </source>
</evidence>
<reference evidence="3 4" key="1">
    <citation type="journal article" date="2012" name="Proc. Natl. Acad. Sci. U.S.A.">
        <title>Genome and physiology of a model Epsilonproteobacterium responsible for sulfide detoxification in marine oxygen depletion zones.</title>
        <authorList>
            <person name="Grote J."/>
            <person name="Schott T."/>
            <person name="Bruckner C.G."/>
            <person name="Glockner F.O."/>
            <person name="Jost G."/>
            <person name="Teeling H."/>
            <person name="Labrenz M."/>
            <person name="Jurgens K."/>
        </authorList>
    </citation>
    <scope>NUCLEOTIDE SEQUENCE [LARGE SCALE GENOMIC DNA]</scope>
    <source>
        <strain evidence="3 4">GD1</strain>
    </source>
</reference>
<comment type="caution">
    <text evidence="3">The sequence shown here is derived from an EMBL/GenBank/DDBJ whole genome shotgun (WGS) entry which is preliminary data.</text>
</comment>
<dbReference type="Proteomes" id="UP000006431">
    <property type="component" value="Unassembled WGS sequence"/>
</dbReference>
<gene>
    <name evidence="3" type="ORF">SMGD1_2094</name>
</gene>
<dbReference type="InterPro" id="IPR011047">
    <property type="entry name" value="Quinoprotein_ADH-like_sf"/>
</dbReference>
<dbReference type="PANTHER" id="PTHR19877">
    <property type="entry name" value="EUKARYOTIC TRANSLATION INITIATION FACTOR 3 SUBUNIT I"/>
    <property type="match status" value="1"/>
</dbReference>
<keyword evidence="2" id="KW-0677">Repeat</keyword>
<dbReference type="eggNOG" id="COG3391">
    <property type="taxonomic scope" value="Bacteria"/>
</dbReference>
<evidence type="ECO:0000313" key="4">
    <source>
        <dbReference type="Proteomes" id="UP000006431"/>
    </source>
</evidence>
<organism evidence="3 4">
    <name type="scientific">Sulfurimonas gotlandica (strain DSM 19862 / JCM 16533 / GD1)</name>
    <dbReference type="NCBI Taxonomy" id="929558"/>
    <lineage>
        <taxon>Bacteria</taxon>
        <taxon>Pseudomonadati</taxon>
        <taxon>Campylobacterota</taxon>
        <taxon>Epsilonproteobacteria</taxon>
        <taxon>Campylobacterales</taxon>
        <taxon>Sulfurimonadaceae</taxon>
        <taxon>Sulfurimonas</taxon>
    </lineage>
</organism>
<dbReference type="STRING" id="929558.SMGD1_2094"/>
<dbReference type="EMBL" id="AFRZ01000001">
    <property type="protein sequence ID" value="EHP30617.1"/>
    <property type="molecule type" value="Genomic_DNA"/>
</dbReference>